<evidence type="ECO:0000313" key="1">
    <source>
        <dbReference type="EMBL" id="GGE42859.1"/>
    </source>
</evidence>
<reference evidence="1" key="2">
    <citation type="submission" date="2020-09" db="EMBL/GenBank/DDBJ databases">
        <authorList>
            <person name="Sun Q."/>
            <person name="Zhou Y."/>
        </authorList>
    </citation>
    <scope>NUCLEOTIDE SEQUENCE</scope>
    <source>
        <strain evidence="1">CGMCC 1.15371</strain>
    </source>
</reference>
<dbReference type="AlphaFoldDB" id="A0A8J2YHJ7"/>
<gene>
    <name evidence="1" type="ORF">GCM10011391_22100</name>
</gene>
<name>A0A8J2YHJ7_9BACL</name>
<keyword evidence="2" id="KW-1185">Reference proteome</keyword>
<dbReference type="Pfam" id="PF13797">
    <property type="entry name" value="Post_transc_reg"/>
    <property type="match status" value="1"/>
</dbReference>
<dbReference type="Proteomes" id="UP000628775">
    <property type="component" value="Unassembled WGS sequence"/>
</dbReference>
<evidence type="ECO:0008006" key="3">
    <source>
        <dbReference type="Google" id="ProtNLM"/>
    </source>
</evidence>
<accession>A0A8J2YHJ7</accession>
<dbReference type="InterPro" id="IPR025716">
    <property type="entry name" value="Post-transcriptional_regulator"/>
</dbReference>
<organism evidence="1 2">
    <name type="scientific">Pullulanibacillus camelliae</name>
    <dbReference type="NCBI Taxonomy" id="1707096"/>
    <lineage>
        <taxon>Bacteria</taxon>
        <taxon>Bacillati</taxon>
        <taxon>Bacillota</taxon>
        <taxon>Bacilli</taxon>
        <taxon>Bacillales</taxon>
        <taxon>Sporolactobacillaceae</taxon>
        <taxon>Pullulanibacillus</taxon>
    </lineage>
</organism>
<protein>
    <recommendedName>
        <fullName evidence="3">Post-transcriptional regulator</fullName>
    </recommendedName>
</protein>
<proteinExistence type="predicted"/>
<sequence>MHTMDKPIVHGEWDKRLQDLKPFIESKLQEFRLLGLTHIKEKELWAFIKEKMEKEGKKQKKQEWHLYEVVGHIMSVSVNDYMNKIRLEMFQGEDLLTMTQELL</sequence>
<evidence type="ECO:0000313" key="2">
    <source>
        <dbReference type="Proteomes" id="UP000628775"/>
    </source>
</evidence>
<reference evidence="1" key="1">
    <citation type="journal article" date="2014" name="Int. J. Syst. Evol. Microbiol.">
        <title>Complete genome sequence of Corynebacterium casei LMG S-19264T (=DSM 44701T), isolated from a smear-ripened cheese.</title>
        <authorList>
            <consortium name="US DOE Joint Genome Institute (JGI-PGF)"/>
            <person name="Walter F."/>
            <person name="Albersmeier A."/>
            <person name="Kalinowski J."/>
            <person name="Ruckert C."/>
        </authorList>
    </citation>
    <scope>NUCLEOTIDE SEQUENCE</scope>
    <source>
        <strain evidence="1">CGMCC 1.15371</strain>
    </source>
</reference>
<dbReference type="EMBL" id="BMIR01000009">
    <property type="protein sequence ID" value="GGE42859.1"/>
    <property type="molecule type" value="Genomic_DNA"/>
</dbReference>
<comment type="caution">
    <text evidence="1">The sequence shown here is derived from an EMBL/GenBank/DDBJ whole genome shotgun (WGS) entry which is preliminary data.</text>
</comment>